<dbReference type="InterPro" id="IPR008927">
    <property type="entry name" value="6-PGluconate_DH-like_C_sf"/>
</dbReference>
<evidence type="ECO:0000259" key="6">
    <source>
        <dbReference type="Pfam" id="PF14833"/>
    </source>
</evidence>
<reference evidence="7" key="1">
    <citation type="submission" date="2020-09" db="EMBL/GenBank/DDBJ databases">
        <title>A novel bacterium of genus Bacillus, isolated from South China Sea.</title>
        <authorList>
            <person name="Huang H."/>
            <person name="Mo K."/>
            <person name="Hu Y."/>
        </authorList>
    </citation>
    <scope>NUCLEOTIDE SEQUENCE</scope>
    <source>
        <strain evidence="7">IB182487</strain>
    </source>
</reference>
<feature type="domain" description="6-phosphogluconate dehydrogenase NADP-binding" evidence="5">
    <location>
        <begin position="6"/>
        <end position="183"/>
    </location>
</feature>
<protein>
    <submittedName>
        <fullName evidence="7">NAD(P)-dependent oxidoreductase</fullName>
    </submittedName>
</protein>
<dbReference type="GO" id="GO:0051287">
    <property type="term" value="F:NAD binding"/>
    <property type="evidence" value="ECO:0007669"/>
    <property type="project" value="InterPro"/>
</dbReference>
<dbReference type="RefSeq" id="WP_191158595.1">
    <property type="nucleotide sequence ID" value="NZ_JACXAI010000014.1"/>
</dbReference>
<evidence type="ECO:0000313" key="8">
    <source>
        <dbReference type="Proteomes" id="UP000626844"/>
    </source>
</evidence>
<dbReference type="PANTHER" id="PTHR43060">
    <property type="entry name" value="3-HYDROXYISOBUTYRATE DEHYDROGENASE-LIKE 1, MITOCHONDRIAL-RELATED"/>
    <property type="match status" value="1"/>
</dbReference>
<evidence type="ECO:0000259" key="5">
    <source>
        <dbReference type="Pfam" id="PF03446"/>
    </source>
</evidence>
<dbReference type="Pfam" id="PF03446">
    <property type="entry name" value="NAD_binding_2"/>
    <property type="match status" value="1"/>
</dbReference>
<sequence length="320" mass="34402">MKNAVIGFLGLGSMGLPMCCSLSKNGYSLVLPAYRKEIDASTGFSPIAPDYEKKLAVLNDLLETGAKGASSLEELVEMSDIIIISMPTSKQVEELVLAPNGILNNSRKDTIVIDMTTADPNSTKKLSQMLGEKSIEMIDAPVSGGTIGAINQTLSIMAGGNEEIFEKCRPILEVIGGKIIHIGPIGSGHTIKLVNNFLSGVGTVAVAEAIMVTTKAGISPQKAIEVLRDSGGRNDATMNKFPNYVLPNKEFNFTLNLMTKDLGLYNQIAKGLKIPAFISNTVYQLWNIPVAKGEGDEDCLNIINMYEEWCNVKVRGTVSE</sequence>
<name>A0A926RYA8_9BACI</name>
<dbReference type="Gene3D" id="1.10.1040.10">
    <property type="entry name" value="N-(1-d-carboxylethyl)-l-norvaline Dehydrogenase, domain 2"/>
    <property type="match status" value="1"/>
</dbReference>
<feature type="domain" description="3-hydroxyisobutyrate dehydrogenase-like NAD-binding" evidence="6">
    <location>
        <begin position="186"/>
        <end position="306"/>
    </location>
</feature>
<dbReference type="PIRSF" id="PIRSF000103">
    <property type="entry name" value="HIBADH"/>
    <property type="match status" value="1"/>
</dbReference>
<dbReference type="AlphaFoldDB" id="A0A926RYA8"/>
<keyword evidence="8" id="KW-1185">Reference proteome</keyword>
<dbReference type="Gene3D" id="3.40.50.720">
    <property type="entry name" value="NAD(P)-binding Rossmann-like Domain"/>
    <property type="match status" value="1"/>
</dbReference>
<comment type="caution">
    <text evidence="7">The sequence shown here is derived from an EMBL/GenBank/DDBJ whole genome shotgun (WGS) entry which is preliminary data.</text>
</comment>
<dbReference type="EMBL" id="JACXAI010000014">
    <property type="protein sequence ID" value="MBD1381002.1"/>
    <property type="molecule type" value="Genomic_DNA"/>
</dbReference>
<dbReference type="SUPFAM" id="SSF48179">
    <property type="entry name" value="6-phosphogluconate dehydrogenase C-terminal domain-like"/>
    <property type="match status" value="1"/>
</dbReference>
<keyword evidence="2" id="KW-0560">Oxidoreductase</keyword>
<comment type="similarity">
    <text evidence="1">Belongs to the HIBADH-related family.</text>
</comment>
<gene>
    <name evidence="7" type="ORF">IC621_12235</name>
</gene>
<evidence type="ECO:0000256" key="1">
    <source>
        <dbReference type="ARBA" id="ARBA00009080"/>
    </source>
</evidence>
<dbReference type="InterPro" id="IPR029154">
    <property type="entry name" value="HIBADH-like_NADP-bd"/>
</dbReference>
<feature type="active site" evidence="4">
    <location>
        <position position="192"/>
    </location>
</feature>
<evidence type="ECO:0000256" key="2">
    <source>
        <dbReference type="ARBA" id="ARBA00023002"/>
    </source>
</evidence>
<organism evidence="7 8">
    <name type="scientific">Metabacillus arenae</name>
    <dbReference type="NCBI Taxonomy" id="2771434"/>
    <lineage>
        <taxon>Bacteria</taxon>
        <taxon>Bacillati</taxon>
        <taxon>Bacillota</taxon>
        <taxon>Bacilli</taxon>
        <taxon>Bacillales</taxon>
        <taxon>Bacillaceae</taxon>
        <taxon>Metabacillus</taxon>
    </lineage>
</organism>
<dbReference type="PANTHER" id="PTHR43060:SF15">
    <property type="entry name" value="3-HYDROXYISOBUTYRATE DEHYDROGENASE-LIKE 1, MITOCHONDRIAL-RELATED"/>
    <property type="match status" value="1"/>
</dbReference>
<evidence type="ECO:0000256" key="3">
    <source>
        <dbReference type="ARBA" id="ARBA00023027"/>
    </source>
</evidence>
<proteinExistence type="inferred from homology"/>
<evidence type="ECO:0000256" key="4">
    <source>
        <dbReference type="PIRSR" id="PIRSR000103-1"/>
    </source>
</evidence>
<dbReference type="SUPFAM" id="SSF51735">
    <property type="entry name" value="NAD(P)-binding Rossmann-fold domains"/>
    <property type="match status" value="1"/>
</dbReference>
<dbReference type="InterPro" id="IPR036291">
    <property type="entry name" value="NAD(P)-bd_dom_sf"/>
</dbReference>
<dbReference type="GO" id="GO:0016491">
    <property type="term" value="F:oxidoreductase activity"/>
    <property type="evidence" value="ECO:0007669"/>
    <property type="project" value="UniProtKB-KW"/>
</dbReference>
<dbReference type="Pfam" id="PF14833">
    <property type="entry name" value="NAD_binding_11"/>
    <property type="match status" value="1"/>
</dbReference>
<dbReference type="InterPro" id="IPR006115">
    <property type="entry name" value="6PGDH_NADP-bd"/>
</dbReference>
<accession>A0A926RYA8</accession>
<dbReference type="Proteomes" id="UP000626844">
    <property type="component" value="Unassembled WGS sequence"/>
</dbReference>
<dbReference type="InterPro" id="IPR015815">
    <property type="entry name" value="HIBADH-related"/>
</dbReference>
<dbReference type="InterPro" id="IPR013328">
    <property type="entry name" value="6PGD_dom2"/>
</dbReference>
<keyword evidence="3" id="KW-0520">NAD</keyword>
<dbReference type="GO" id="GO:0050661">
    <property type="term" value="F:NADP binding"/>
    <property type="evidence" value="ECO:0007669"/>
    <property type="project" value="InterPro"/>
</dbReference>
<evidence type="ECO:0000313" key="7">
    <source>
        <dbReference type="EMBL" id="MBD1381002.1"/>
    </source>
</evidence>